<evidence type="ECO:0000256" key="7">
    <source>
        <dbReference type="SAM" id="MobiDB-lite"/>
    </source>
</evidence>
<evidence type="ECO:0000256" key="5">
    <source>
        <dbReference type="HAMAP-Rule" id="MF_01454"/>
    </source>
</evidence>
<feature type="binding site" evidence="5">
    <location>
        <begin position="314"/>
        <end position="316"/>
    </location>
    <ligand>
        <name>GTP</name>
        <dbReference type="ChEBI" id="CHEBI:37565"/>
    </ligand>
</feature>
<feature type="coiled-coil region" evidence="6">
    <location>
        <begin position="338"/>
        <end position="370"/>
    </location>
</feature>
<dbReference type="PRINTS" id="PR00326">
    <property type="entry name" value="GTP1OBG"/>
</dbReference>
<dbReference type="PROSITE" id="PS51710">
    <property type="entry name" value="G_OBG"/>
    <property type="match status" value="1"/>
</dbReference>
<name>A0ABW3UAP3_9GAMM</name>
<gene>
    <name evidence="10" type="primary">cgtA</name>
    <name evidence="5" type="synonym">obg</name>
    <name evidence="10" type="ORF">ACFQ2X_15440</name>
</gene>
<accession>A0ABW3UAP3</accession>
<evidence type="ECO:0000259" key="8">
    <source>
        <dbReference type="PROSITE" id="PS51710"/>
    </source>
</evidence>
<dbReference type="InterPro" id="IPR031167">
    <property type="entry name" value="G_OBG"/>
</dbReference>
<sequence length="401" mass="44007">MKFVDEAPIKVQAGNGGKGCLSFRREKFVAKGGPDGGDGGDGGSVYLVADESLNTLVDYRYQPNYQAQNGEPGRGRNCTGAKGEDLELKVPVGTTAIDEDTGETLGDLLEHGERLLVAQGGFHGLGNTRYKSSTNRAPRQTSPGSEGERRQLKLELKVLADVGMLGLPNAGKSTFIRAVSAAKPKVANYPFTTLVPNLGVVKVQKYRSFVIADIPGLIEGAAEGAGLGIRFLKHLTRCRVLLHLVDLAPFDGSDPAQNALSIEHELASFSPTLAKRERWLVLNKTDLVPADELEERCQSVINALGWHGPVFRVSAIRGEGTDVLSGQLMDYLEERKQQEELDGELFEAEQAAQRQMQEEARERIEELRLAQRARRKGAKESDEDDEDWDDDDYDVDVEYRP</sequence>
<comment type="cofactor">
    <cofactor evidence="5">
        <name>Mg(2+)</name>
        <dbReference type="ChEBI" id="CHEBI:18420"/>
    </cofactor>
</comment>
<feature type="binding site" evidence="5">
    <location>
        <begin position="191"/>
        <end position="195"/>
    </location>
    <ligand>
        <name>GTP</name>
        <dbReference type="ChEBI" id="CHEBI:37565"/>
    </ligand>
</feature>
<comment type="function">
    <text evidence="5">An essential GTPase which binds GTP, GDP and possibly (p)ppGpp with moderate affinity, with high nucleotide exchange rates and a fairly low GTP hydrolysis rate. Plays a role in control of the cell cycle, stress response, ribosome biogenesis and in those bacteria that undergo differentiation, in morphogenesis control.</text>
</comment>
<keyword evidence="5" id="KW-0963">Cytoplasm</keyword>
<dbReference type="Gene3D" id="2.70.210.12">
    <property type="entry name" value="GTP1/OBG domain"/>
    <property type="match status" value="1"/>
</dbReference>
<dbReference type="InterPro" id="IPR014100">
    <property type="entry name" value="GTP-bd_Obg/CgtA"/>
</dbReference>
<feature type="binding site" evidence="5">
    <location>
        <begin position="283"/>
        <end position="286"/>
    </location>
    <ligand>
        <name>GTP</name>
        <dbReference type="ChEBI" id="CHEBI:37565"/>
    </ligand>
</feature>
<feature type="compositionally biased region" description="Polar residues" evidence="7">
    <location>
        <begin position="129"/>
        <end position="144"/>
    </location>
</feature>
<dbReference type="PROSITE" id="PS00905">
    <property type="entry name" value="GTP1_OBG"/>
    <property type="match status" value="1"/>
</dbReference>
<feature type="binding site" evidence="5">
    <location>
        <position position="193"/>
    </location>
    <ligand>
        <name>Mg(2+)</name>
        <dbReference type="ChEBI" id="CHEBI:18420"/>
    </ligand>
</feature>
<dbReference type="SUPFAM" id="SSF52540">
    <property type="entry name" value="P-loop containing nucleoside triphosphate hydrolases"/>
    <property type="match status" value="1"/>
</dbReference>
<dbReference type="CDD" id="cd01898">
    <property type="entry name" value="Obg"/>
    <property type="match status" value="1"/>
</dbReference>
<keyword evidence="6" id="KW-0175">Coiled coil</keyword>
<evidence type="ECO:0000256" key="6">
    <source>
        <dbReference type="SAM" id="Coils"/>
    </source>
</evidence>
<evidence type="ECO:0000256" key="3">
    <source>
        <dbReference type="ARBA" id="ARBA00022842"/>
    </source>
</evidence>
<feature type="region of interest" description="Disordered" evidence="7">
    <location>
        <begin position="126"/>
        <end position="149"/>
    </location>
</feature>
<dbReference type="Pfam" id="PF01926">
    <property type="entry name" value="MMR_HSR1"/>
    <property type="match status" value="1"/>
</dbReference>
<dbReference type="NCBIfam" id="NF008956">
    <property type="entry name" value="PRK12299.1"/>
    <property type="match status" value="1"/>
</dbReference>
<evidence type="ECO:0000313" key="10">
    <source>
        <dbReference type="EMBL" id="MFD1217998.1"/>
    </source>
</evidence>
<dbReference type="NCBIfam" id="TIGR02729">
    <property type="entry name" value="Obg_CgtA"/>
    <property type="match status" value="1"/>
</dbReference>
<feature type="binding site" evidence="5">
    <location>
        <begin position="213"/>
        <end position="216"/>
    </location>
    <ligand>
        <name>GTP</name>
        <dbReference type="ChEBI" id="CHEBI:37565"/>
    </ligand>
</feature>
<evidence type="ECO:0000256" key="2">
    <source>
        <dbReference type="ARBA" id="ARBA00022741"/>
    </source>
</evidence>
<dbReference type="InterPro" id="IPR006073">
    <property type="entry name" value="GTP-bd"/>
</dbReference>
<evidence type="ECO:0000256" key="4">
    <source>
        <dbReference type="ARBA" id="ARBA00023134"/>
    </source>
</evidence>
<dbReference type="SUPFAM" id="SSF82051">
    <property type="entry name" value="Obg GTP-binding protein N-terminal domain"/>
    <property type="match status" value="1"/>
</dbReference>
<dbReference type="InterPro" id="IPR045086">
    <property type="entry name" value="OBG_GTPase"/>
</dbReference>
<comment type="subcellular location">
    <subcellularLocation>
        <location evidence="5">Cytoplasm</location>
    </subcellularLocation>
</comment>
<feature type="binding site" evidence="5">
    <location>
        <position position="173"/>
    </location>
    <ligand>
        <name>Mg(2+)</name>
        <dbReference type="ChEBI" id="CHEBI:18420"/>
    </ligand>
</feature>
<evidence type="ECO:0000313" key="11">
    <source>
        <dbReference type="Proteomes" id="UP001597264"/>
    </source>
</evidence>
<dbReference type="EMBL" id="JBHTLR010000022">
    <property type="protein sequence ID" value="MFD1217998.1"/>
    <property type="molecule type" value="Genomic_DNA"/>
</dbReference>
<keyword evidence="4 5" id="KW-0342">GTP-binding</keyword>
<feature type="domain" description="Obg" evidence="9">
    <location>
        <begin position="1"/>
        <end position="159"/>
    </location>
</feature>
<evidence type="ECO:0000259" key="9">
    <source>
        <dbReference type="PROSITE" id="PS51883"/>
    </source>
</evidence>
<proteinExistence type="inferred from homology"/>
<dbReference type="Gene3D" id="3.40.50.300">
    <property type="entry name" value="P-loop containing nucleotide triphosphate hydrolases"/>
    <property type="match status" value="1"/>
</dbReference>
<feature type="compositionally biased region" description="Acidic residues" evidence="7">
    <location>
        <begin position="381"/>
        <end position="401"/>
    </location>
</feature>
<comment type="caution">
    <text evidence="10">The sequence shown here is derived from an EMBL/GenBank/DDBJ whole genome shotgun (WGS) entry which is preliminary data.</text>
</comment>
<dbReference type="PANTHER" id="PTHR11702:SF31">
    <property type="entry name" value="MITOCHONDRIAL RIBOSOME-ASSOCIATED GTPASE 2"/>
    <property type="match status" value="1"/>
</dbReference>
<keyword evidence="11" id="KW-1185">Reference proteome</keyword>
<dbReference type="InterPro" id="IPR006074">
    <property type="entry name" value="GTP1-OBG_CS"/>
</dbReference>
<dbReference type="InterPro" id="IPR036726">
    <property type="entry name" value="GTP1_OBG_dom_sf"/>
</dbReference>
<reference evidence="11" key="1">
    <citation type="journal article" date="2019" name="Int. J. Syst. Evol. Microbiol.">
        <title>The Global Catalogue of Microorganisms (GCM) 10K type strain sequencing project: providing services to taxonomists for standard genome sequencing and annotation.</title>
        <authorList>
            <consortium name="The Broad Institute Genomics Platform"/>
            <consortium name="The Broad Institute Genome Sequencing Center for Infectious Disease"/>
            <person name="Wu L."/>
            <person name="Ma J."/>
        </authorList>
    </citation>
    <scope>NUCLEOTIDE SEQUENCE [LARGE SCALE GENOMIC DNA]</scope>
    <source>
        <strain evidence="11">CCUG 54356</strain>
    </source>
</reference>
<dbReference type="PROSITE" id="PS51883">
    <property type="entry name" value="OBG"/>
    <property type="match status" value="1"/>
</dbReference>
<feature type="binding site" evidence="5">
    <location>
        <begin position="166"/>
        <end position="173"/>
    </location>
    <ligand>
        <name>GTP</name>
        <dbReference type="ChEBI" id="CHEBI:37565"/>
    </ligand>
</feature>
<comment type="similarity">
    <text evidence="1 5">Belongs to the TRAFAC class OBG-HflX-like GTPase superfamily. OBG GTPase family.</text>
</comment>
<keyword evidence="5" id="KW-0378">Hydrolase</keyword>
<dbReference type="RefSeq" id="WP_230435613.1">
    <property type="nucleotide sequence ID" value="NZ_CP087715.1"/>
</dbReference>
<evidence type="ECO:0000256" key="1">
    <source>
        <dbReference type="ARBA" id="ARBA00007699"/>
    </source>
</evidence>
<dbReference type="InterPro" id="IPR006169">
    <property type="entry name" value="GTP1_OBG_dom"/>
</dbReference>
<feature type="region of interest" description="Disordered" evidence="7">
    <location>
        <begin position="372"/>
        <end position="401"/>
    </location>
</feature>
<dbReference type="HAMAP" id="MF_01454">
    <property type="entry name" value="GTPase_Obg"/>
    <property type="match status" value="1"/>
</dbReference>
<protein>
    <recommendedName>
        <fullName evidence="5">GTPase Obg</fullName>
        <ecNumber evidence="5">3.6.5.-</ecNumber>
    </recommendedName>
    <alternativeName>
        <fullName evidence="5">GTP-binding protein Obg</fullName>
    </alternativeName>
</protein>
<dbReference type="EC" id="3.6.5.-" evidence="5"/>
<dbReference type="InterPro" id="IPR027417">
    <property type="entry name" value="P-loop_NTPase"/>
</dbReference>
<keyword evidence="2 5" id="KW-0547">Nucleotide-binding</keyword>
<organism evidence="10 11">
    <name type="scientific">Microbulbifer celer</name>
    <dbReference type="NCBI Taxonomy" id="435905"/>
    <lineage>
        <taxon>Bacteria</taxon>
        <taxon>Pseudomonadati</taxon>
        <taxon>Pseudomonadota</taxon>
        <taxon>Gammaproteobacteria</taxon>
        <taxon>Cellvibrionales</taxon>
        <taxon>Microbulbiferaceae</taxon>
        <taxon>Microbulbifer</taxon>
    </lineage>
</organism>
<dbReference type="NCBIfam" id="NF008955">
    <property type="entry name" value="PRK12297.1"/>
    <property type="match status" value="1"/>
</dbReference>
<keyword evidence="5" id="KW-0479">Metal-binding</keyword>
<feature type="domain" description="OBG-type G" evidence="8">
    <location>
        <begin position="160"/>
        <end position="333"/>
    </location>
</feature>
<dbReference type="PANTHER" id="PTHR11702">
    <property type="entry name" value="DEVELOPMENTALLY REGULATED GTP-BINDING PROTEIN-RELATED"/>
    <property type="match status" value="1"/>
</dbReference>
<dbReference type="Pfam" id="PF01018">
    <property type="entry name" value="GTP1_OBG"/>
    <property type="match status" value="1"/>
</dbReference>
<keyword evidence="3 5" id="KW-0460">Magnesium</keyword>
<comment type="subunit">
    <text evidence="5">Monomer.</text>
</comment>
<dbReference type="PIRSF" id="PIRSF002401">
    <property type="entry name" value="GTP_bd_Obg/CgtA"/>
    <property type="match status" value="1"/>
</dbReference>
<dbReference type="Proteomes" id="UP001597264">
    <property type="component" value="Unassembled WGS sequence"/>
</dbReference>